<dbReference type="EMBL" id="LQNU01000070">
    <property type="protein sequence ID" value="KZE77517.1"/>
    <property type="molecule type" value="Genomic_DNA"/>
</dbReference>
<protein>
    <submittedName>
        <fullName evidence="1">Uncharacterized protein</fullName>
    </submittedName>
</protein>
<keyword evidence="2" id="KW-1185">Reference proteome</keyword>
<comment type="caution">
    <text evidence="1">The sequence shown here is derived from an EMBL/GenBank/DDBJ whole genome shotgun (WGS) entry which is preliminary data.</text>
</comment>
<reference evidence="1 2" key="1">
    <citation type="submission" date="2016-01" db="EMBL/GenBank/DDBJ databases">
        <title>Whole genome sequencing of Myroides marinus L41.</title>
        <authorList>
            <person name="Hong K.W."/>
        </authorList>
    </citation>
    <scope>NUCLEOTIDE SEQUENCE [LARGE SCALE GENOMIC DNA]</scope>
    <source>
        <strain evidence="1 2">L41</strain>
    </source>
</reference>
<gene>
    <name evidence="1" type="ORF">AV926_14185</name>
</gene>
<dbReference type="AlphaFoldDB" id="A0A163X950"/>
<proteinExistence type="predicted"/>
<sequence>MLMDNNEYYSTDNTEENKDELILMGFNELPYSVYNDECPTTLIINKTKNQFWMNSPKAFNHASQMAQINPITLNEIKQWQN</sequence>
<evidence type="ECO:0000313" key="1">
    <source>
        <dbReference type="EMBL" id="KZE77517.1"/>
    </source>
</evidence>
<accession>A0A163X950</accession>
<dbReference type="Proteomes" id="UP000076630">
    <property type="component" value="Unassembled WGS sequence"/>
</dbReference>
<organism evidence="1 2">
    <name type="scientific">Myroides marinus</name>
    <dbReference type="NCBI Taxonomy" id="703342"/>
    <lineage>
        <taxon>Bacteria</taxon>
        <taxon>Pseudomonadati</taxon>
        <taxon>Bacteroidota</taxon>
        <taxon>Flavobacteriia</taxon>
        <taxon>Flavobacteriales</taxon>
        <taxon>Flavobacteriaceae</taxon>
        <taxon>Myroides</taxon>
    </lineage>
</organism>
<name>A0A163X950_9FLAO</name>
<evidence type="ECO:0000313" key="2">
    <source>
        <dbReference type="Proteomes" id="UP000076630"/>
    </source>
</evidence>